<feature type="region of interest" description="Disordered" evidence="1">
    <location>
        <begin position="418"/>
        <end position="543"/>
    </location>
</feature>
<dbReference type="PANTHER" id="PTHR10335">
    <property type="entry name" value="RRNA 2-O-METHYLTRANSFERASE FIBRILLARIN"/>
    <property type="match status" value="1"/>
</dbReference>
<sequence length="543" mass="60277">MMALSHTPTALKRWSCQDRQLPSVDKIKAIHVYDFDNTLFKSPLPNRQVWNTGTCGSLQAQEFLHNGGWWHNPSILAATGEGLEKEEARAWEGCWNESIVQLVQLSMAEEDALTVLLTGRQEQEFADLIGRMVQSKGLVFDMVCLKPSSGPNGEVFGSTMIFKQALLRDIVYTYHKAEELRIYEDRVKHTKGFRDFFADFNKTLMAGVPTAQVTVPRQPITAEVIQVTEQDSFMDPVSEVAEVQKMINVHNRAILDGVAPRNALPYKIKRSVFYTGYLIEQADIDRLRSLVRPPQNCPEHELKHLANNILITPRPAPHSILNKVGGIGAKMRWKVTGLAVYEQRVWAARVQPVPANAKVYTENATPCVVLATRRQAKPIEASRIQNWQPVPDHQAFEFETTVGEKVLLRIEQEYSNEDEYEASFPNAKNAKKHPREEDFPPLVASRQHGNKPAKTHQGGRGGFGGNRNDGTWIPKQNGNNFNNAPRGGGAGGNRGARGNFAPSRGRRDARGGGARGRGGGGRGGYKSLDDNVGQGYGSGGMQY</sequence>
<evidence type="ECO:0000259" key="2">
    <source>
        <dbReference type="Pfam" id="PF10307"/>
    </source>
</evidence>
<protein>
    <submittedName>
        <fullName evidence="3">Hypotheticalsprotein</fullName>
    </submittedName>
</protein>
<dbReference type="InterPro" id="IPR018812">
    <property type="entry name" value="SAK_HAD"/>
</dbReference>
<dbReference type="EMBL" id="CP134185">
    <property type="protein sequence ID" value="WPA98176.1"/>
    <property type="molecule type" value="Genomic_DNA"/>
</dbReference>
<gene>
    <name evidence="3" type="ORF">CB0940_05610</name>
    <name evidence="4" type="ORF">RHO25_002787</name>
</gene>
<feature type="compositionally biased region" description="Gly residues" evidence="1">
    <location>
        <begin position="458"/>
        <end position="467"/>
    </location>
</feature>
<name>A0A2G5HY52_CERBT</name>
<reference evidence="3 5" key="1">
    <citation type="submission" date="2015-10" db="EMBL/GenBank/DDBJ databases">
        <title>The cercosporin biosynthetic gene cluster was horizontally transferred to several fungal lineages and shown to be expanded in Cercospora beticola based on microsynteny with recipient genomes.</title>
        <authorList>
            <person name="De Jonge R."/>
            <person name="Ebert M.K."/>
            <person name="Suttle J.C."/>
            <person name="Jurick Ii W.M."/>
            <person name="Secor G.A."/>
            <person name="Thomma B.P."/>
            <person name="Van De Peer Y."/>
            <person name="Bolton M.D."/>
        </authorList>
    </citation>
    <scope>NUCLEOTIDE SEQUENCE [LARGE SCALE GENOMIC DNA]</scope>
    <source>
        <strain evidence="3 5">09-40</strain>
    </source>
</reference>
<evidence type="ECO:0000313" key="3">
    <source>
        <dbReference type="EMBL" id="PIA97469.1"/>
    </source>
</evidence>
<dbReference type="Pfam" id="PF10307">
    <property type="entry name" value="HAD_SAK_1"/>
    <property type="match status" value="1"/>
</dbReference>
<organism evidence="3 5">
    <name type="scientific">Cercospora beticola</name>
    <name type="common">Sugarbeet leaf spot fungus</name>
    <dbReference type="NCBI Taxonomy" id="122368"/>
    <lineage>
        <taxon>Eukaryota</taxon>
        <taxon>Fungi</taxon>
        <taxon>Dikarya</taxon>
        <taxon>Ascomycota</taxon>
        <taxon>Pezizomycotina</taxon>
        <taxon>Dothideomycetes</taxon>
        <taxon>Dothideomycetidae</taxon>
        <taxon>Mycosphaerellales</taxon>
        <taxon>Mycosphaerellaceae</taxon>
        <taxon>Cercospora</taxon>
    </lineage>
</organism>
<dbReference type="OrthoDB" id="5596992at2759"/>
<dbReference type="GO" id="GO:1990259">
    <property type="term" value="F:histone H2AQ104 methyltransferase activity"/>
    <property type="evidence" value="ECO:0007669"/>
    <property type="project" value="TreeGrafter"/>
</dbReference>
<feature type="compositionally biased region" description="Gly residues" evidence="1">
    <location>
        <begin position="511"/>
        <end position="524"/>
    </location>
</feature>
<dbReference type="AlphaFoldDB" id="A0A2G5HY52"/>
<dbReference type="Proteomes" id="UP000230605">
    <property type="component" value="Chromosome 2"/>
</dbReference>
<dbReference type="GO" id="GO:0000494">
    <property type="term" value="P:box C/D sno(s)RNA 3'-end processing"/>
    <property type="evidence" value="ECO:0007669"/>
    <property type="project" value="TreeGrafter"/>
</dbReference>
<feature type="domain" description="Swiss Army Knife RNA repair protein HAD" evidence="2">
    <location>
        <begin position="42"/>
        <end position="252"/>
    </location>
</feature>
<dbReference type="Proteomes" id="UP001302367">
    <property type="component" value="Chromosome 2"/>
</dbReference>
<dbReference type="GO" id="GO:0003723">
    <property type="term" value="F:RNA binding"/>
    <property type="evidence" value="ECO:0007669"/>
    <property type="project" value="TreeGrafter"/>
</dbReference>
<evidence type="ECO:0000313" key="4">
    <source>
        <dbReference type="EMBL" id="WPA98176.1"/>
    </source>
</evidence>
<evidence type="ECO:0000313" key="5">
    <source>
        <dbReference type="Proteomes" id="UP000230605"/>
    </source>
</evidence>
<feature type="compositionally biased region" description="Gly residues" evidence="1">
    <location>
        <begin position="534"/>
        <end position="543"/>
    </location>
</feature>
<evidence type="ECO:0000256" key="1">
    <source>
        <dbReference type="SAM" id="MobiDB-lite"/>
    </source>
</evidence>
<dbReference type="GO" id="GO:0032040">
    <property type="term" value="C:small-subunit processome"/>
    <property type="evidence" value="ECO:0007669"/>
    <property type="project" value="TreeGrafter"/>
</dbReference>
<proteinExistence type="predicted"/>
<evidence type="ECO:0000313" key="6">
    <source>
        <dbReference type="Proteomes" id="UP001302367"/>
    </source>
</evidence>
<dbReference type="GO" id="GO:0031428">
    <property type="term" value="C:box C/D methylation guide snoRNP complex"/>
    <property type="evidence" value="ECO:0007669"/>
    <property type="project" value="TreeGrafter"/>
</dbReference>
<dbReference type="PANTHER" id="PTHR10335:SF23">
    <property type="entry name" value="OB FOLD-CONTAINING PROTEIN, NUCLEIC ACID BINDING"/>
    <property type="match status" value="1"/>
</dbReference>
<dbReference type="EMBL" id="LKMD01000102">
    <property type="protein sequence ID" value="PIA97469.1"/>
    <property type="molecule type" value="Genomic_DNA"/>
</dbReference>
<reference evidence="4 6" key="2">
    <citation type="submission" date="2023-09" db="EMBL/GenBank/DDBJ databases">
        <title>Complete-Gapless Cercospora beticola genome.</title>
        <authorList>
            <person name="Wyatt N.A."/>
            <person name="Spanner R.E."/>
            <person name="Bolton M.D."/>
        </authorList>
    </citation>
    <scope>NUCLEOTIDE SEQUENCE [LARGE SCALE GENOMIC DNA]</scope>
    <source>
        <strain evidence="4">Cb09-40</strain>
    </source>
</reference>
<dbReference type="GO" id="GO:0008649">
    <property type="term" value="F:rRNA methyltransferase activity"/>
    <property type="evidence" value="ECO:0007669"/>
    <property type="project" value="TreeGrafter"/>
</dbReference>
<keyword evidence="6" id="KW-1185">Reference proteome</keyword>
<accession>A0A2G5HY52</accession>
<feature type="compositionally biased region" description="Gly residues" evidence="1">
    <location>
        <begin position="486"/>
        <end position="495"/>
    </location>
</feature>